<name>A0AAX3B9X2_9MOLU</name>
<evidence type="ECO:0000313" key="1">
    <source>
        <dbReference type="EMBL" id="UQV27458.1"/>
    </source>
</evidence>
<dbReference type="KEGG" id="pphy:H7686_0001120"/>
<sequence length="29" mass="3439">MFLFRFLGIFLIINNFHQVTAASKKIKKI</sequence>
<accession>A0AAX3B9X2</accession>
<dbReference type="Proteomes" id="UP000769022">
    <property type="component" value="Chromosome"/>
</dbReference>
<reference evidence="1 2" key="1">
    <citation type="submission" date="2022-05" db="EMBL/GenBank/DDBJ databases">
        <title>'Parthenium hysterophorus' phyllody phytoplasma strain PR34.</title>
        <authorList>
            <person name="Kirdat K."/>
            <person name="Tiwarekar B."/>
            <person name="Yadav A."/>
        </authorList>
    </citation>
    <scope>NUCLEOTIDE SEQUENCE [LARGE SCALE GENOMIC DNA]</scope>
    <source>
        <strain evidence="1 2">PR34</strain>
    </source>
</reference>
<dbReference type="AlphaFoldDB" id="A0AAX3B9X2"/>
<organism evidence="1 2">
    <name type="scientific">Candidatus Phytoplasma asiaticum</name>
    <dbReference type="NCBI Taxonomy" id="2763338"/>
    <lineage>
        <taxon>Bacteria</taxon>
        <taxon>Bacillati</taxon>
        <taxon>Mycoplasmatota</taxon>
        <taxon>Mollicutes</taxon>
        <taxon>Acholeplasmatales</taxon>
        <taxon>Acholeplasmataceae</taxon>
        <taxon>Candidatus Phytoplasma</taxon>
        <taxon>16SrII (Peanut WB group)</taxon>
    </lineage>
</organism>
<dbReference type="EMBL" id="CP097206">
    <property type="protein sequence ID" value="UQV27458.1"/>
    <property type="molecule type" value="Genomic_DNA"/>
</dbReference>
<evidence type="ECO:0000313" key="2">
    <source>
        <dbReference type="Proteomes" id="UP000769022"/>
    </source>
</evidence>
<protein>
    <submittedName>
        <fullName evidence="1">SVM family protein</fullName>
    </submittedName>
</protein>
<keyword evidence="2" id="KW-1185">Reference proteome</keyword>
<proteinExistence type="predicted"/>
<gene>
    <name evidence="1" type="ORF">H7686_0001120</name>
</gene>